<dbReference type="AlphaFoldDB" id="A0A1T5GX78"/>
<sequence>MGVVKRLAYVAAESTDLSAWRSYATDILGFEVGSDSNDRLLYLRADENHHRIAVRSGNRDDVGYVGWQVANSAALDAAAATLDAAGVAVARGTPEEVADRRVLDMLHFTCPHSGVRMELVVSPEINFTPRFRPTRDLAGFRTGDQGLGHVVLYAADLRAAADFYVKLLGFGISDFAMIPGVGPLAVFMHCNERHHSLAFMNIPGAPRRIQHIMFETLSIDDVGRSFDLCSDRDIITTTPGRHHNDHTYSFYFKTPSLWHMEFGWSPRTIDPANWTTEHYELRGDHAWGHRGLMEMV</sequence>
<proteinExistence type="predicted"/>
<dbReference type="InterPro" id="IPR029068">
    <property type="entry name" value="Glyas_Bleomycin-R_OHBP_Dase"/>
</dbReference>
<dbReference type="Proteomes" id="UP000189818">
    <property type="component" value="Unassembled WGS sequence"/>
</dbReference>
<gene>
    <name evidence="2" type="ORF">SAMN06295920_1232</name>
</gene>
<feature type="domain" description="VOC" evidence="1">
    <location>
        <begin position="6"/>
        <end position="122"/>
    </location>
</feature>
<dbReference type="InterPro" id="IPR037523">
    <property type="entry name" value="VOC_core"/>
</dbReference>
<evidence type="ECO:0000313" key="2">
    <source>
        <dbReference type="EMBL" id="SKC13007.1"/>
    </source>
</evidence>
<keyword evidence="2" id="KW-0560">Oxidoreductase</keyword>
<keyword evidence="2" id="KW-0223">Dioxygenase</keyword>
<dbReference type="OrthoDB" id="9803142at2"/>
<dbReference type="STRING" id="439228.SAMN06295920_1232"/>
<accession>A0A1T5GX78</accession>
<dbReference type="EMBL" id="FUYM01000023">
    <property type="protein sequence ID" value="SKC13007.1"/>
    <property type="molecule type" value="Genomic_DNA"/>
</dbReference>
<name>A0A1T5GX78_9SPHN</name>
<feature type="domain" description="VOC" evidence="1">
    <location>
        <begin position="146"/>
        <end position="265"/>
    </location>
</feature>
<dbReference type="Pfam" id="PF22632">
    <property type="entry name" value="BphC_D1"/>
    <property type="match status" value="1"/>
</dbReference>
<organism evidence="2 3">
    <name type="scientific">Rhizorhabdus histidinilytica</name>
    <dbReference type="NCBI Taxonomy" id="439228"/>
    <lineage>
        <taxon>Bacteria</taxon>
        <taxon>Pseudomonadati</taxon>
        <taxon>Pseudomonadota</taxon>
        <taxon>Alphaproteobacteria</taxon>
        <taxon>Sphingomonadales</taxon>
        <taxon>Sphingomonadaceae</taxon>
        <taxon>Rhizorhabdus</taxon>
    </lineage>
</organism>
<dbReference type="Pfam" id="PF00903">
    <property type="entry name" value="Glyoxalase"/>
    <property type="match status" value="1"/>
</dbReference>
<dbReference type="PROSITE" id="PS51819">
    <property type="entry name" value="VOC"/>
    <property type="match status" value="2"/>
</dbReference>
<evidence type="ECO:0000313" key="3">
    <source>
        <dbReference type="Proteomes" id="UP000189818"/>
    </source>
</evidence>
<dbReference type="SUPFAM" id="SSF54593">
    <property type="entry name" value="Glyoxalase/Bleomycin resistance protein/Dihydroxybiphenyl dioxygenase"/>
    <property type="match status" value="1"/>
</dbReference>
<keyword evidence="3" id="KW-1185">Reference proteome</keyword>
<dbReference type="GO" id="GO:0051213">
    <property type="term" value="F:dioxygenase activity"/>
    <property type="evidence" value="ECO:0007669"/>
    <property type="project" value="UniProtKB-KW"/>
</dbReference>
<dbReference type="CDD" id="cd07252">
    <property type="entry name" value="BphC1-RGP6_N_like"/>
    <property type="match status" value="1"/>
</dbReference>
<dbReference type="RefSeq" id="WP_079651063.1">
    <property type="nucleotide sequence ID" value="NZ_FUYM01000023.1"/>
</dbReference>
<reference evidence="3" key="1">
    <citation type="submission" date="2017-02" db="EMBL/GenBank/DDBJ databases">
        <authorList>
            <person name="Varghese N."/>
            <person name="Submissions S."/>
        </authorList>
    </citation>
    <scope>NUCLEOTIDE SEQUENCE [LARGE SCALE GENOMIC DNA]</scope>
    <source>
        <strain evidence="3">UM2</strain>
    </source>
</reference>
<evidence type="ECO:0000259" key="1">
    <source>
        <dbReference type="PROSITE" id="PS51819"/>
    </source>
</evidence>
<protein>
    <submittedName>
        <fullName evidence="2">Biphenyl-2,3-diol 1,2-dioxygenase</fullName>
    </submittedName>
</protein>
<dbReference type="InterPro" id="IPR004360">
    <property type="entry name" value="Glyas_Fos-R_dOase_dom"/>
</dbReference>
<dbReference type="Gene3D" id="3.10.180.10">
    <property type="entry name" value="2,3-Dihydroxybiphenyl 1,2-Dioxygenase, domain 1"/>
    <property type="match status" value="2"/>
</dbReference>